<comment type="subcellular location">
    <subcellularLocation>
        <location evidence="1 9">Cell membrane</location>
        <topology evidence="1 9">Single-pass membrane protein</topology>
    </subcellularLocation>
</comment>
<reference evidence="11 12" key="1">
    <citation type="journal article" date="2009" name="Stand. Genomic Sci.">
        <title>Complete genome sequence of Atopobium parvulum type strain (IPP 1246).</title>
        <authorList>
            <person name="Copeland A."/>
            <person name="Sikorski J."/>
            <person name="Lapidus A."/>
            <person name="Nolan M."/>
            <person name="Del Rio T.G."/>
            <person name="Lucas S."/>
            <person name="Chen F."/>
            <person name="Tice H."/>
            <person name="Pitluck S."/>
            <person name="Cheng J.F."/>
            <person name="Pukall R."/>
            <person name="Chertkov O."/>
            <person name="Brettin T."/>
            <person name="Han C."/>
            <person name="Detter J.C."/>
            <person name="Kuske C."/>
            <person name="Bruce D."/>
            <person name="Goodwin L."/>
            <person name="Ivanova N."/>
            <person name="Mavromatis K."/>
            <person name="Mikhailova N."/>
            <person name="Chen A."/>
            <person name="Palaniappan K."/>
            <person name="Chain P."/>
            <person name="Rohde M."/>
            <person name="Goker M."/>
            <person name="Bristow J."/>
            <person name="Eisen J.A."/>
            <person name="Markowitz V."/>
            <person name="Hugenholtz P."/>
            <person name="Kyrpides N.C."/>
            <person name="Klenk H.P."/>
            <person name="Detter J.C."/>
        </authorList>
    </citation>
    <scope>NUCLEOTIDE SEQUENCE [LARGE SCALE GENOMIC DNA]</scope>
    <source>
        <strain evidence="12">ATCC 33793 / DSM 20469 / CCUG 32760 / JCM 10300 / KCTC 3663 / VPI 0546 / 1246</strain>
    </source>
</reference>
<dbReference type="InterPro" id="IPR006312">
    <property type="entry name" value="TatA/E"/>
</dbReference>
<dbReference type="PRINTS" id="PR01506">
    <property type="entry name" value="TATBPROTEIN"/>
</dbReference>
<keyword evidence="3 9" id="KW-1003">Cell membrane</keyword>
<keyword evidence="2 9" id="KW-0813">Transport</keyword>
<feature type="compositionally biased region" description="Basic and acidic residues" evidence="10">
    <location>
        <begin position="41"/>
        <end position="57"/>
    </location>
</feature>
<evidence type="ECO:0000256" key="10">
    <source>
        <dbReference type="SAM" id="MobiDB-lite"/>
    </source>
</evidence>
<dbReference type="PANTHER" id="PTHR42982:SF1">
    <property type="entry name" value="SEC-INDEPENDENT PROTEIN TRANSLOCASE PROTEIN TATA"/>
    <property type="match status" value="1"/>
</dbReference>
<dbReference type="GeneID" id="84806710"/>
<dbReference type="STRING" id="521095.Apar_1189"/>
<keyword evidence="12" id="KW-1185">Reference proteome</keyword>
<dbReference type="GO" id="GO:0033281">
    <property type="term" value="C:TAT protein transport complex"/>
    <property type="evidence" value="ECO:0007669"/>
    <property type="project" value="UniProtKB-UniRule"/>
</dbReference>
<evidence type="ECO:0000256" key="9">
    <source>
        <dbReference type="HAMAP-Rule" id="MF_00236"/>
    </source>
</evidence>
<sequence length="70" mass="7650">MILGLGIPELVLIVVVVMLIFGPKNLPKLGKAVGETVKGVREGMESENKEEESKEPEAEIVEDEESKKSE</sequence>
<dbReference type="AlphaFoldDB" id="C8W827"/>
<keyword evidence="4 9" id="KW-0812">Transmembrane</keyword>
<accession>C8W827</accession>
<comment type="subunit">
    <text evidence="9">The Tat system comprises two distinct complexes: a TatABC complex, containing multiple copies of TatA, TatB and TatC subunits, and a separate TatA complex, containing only TatA subunits. Substrates initially bind to the TatABC complex, which probably triggers association of the separate TatA complex to form the active translocon.</text>
</comment>
<dbReference type="EMBL" id="CP001721">
    <property type="protein sequence ID" value="ACV51617.1"/>
    <property type="molecule type" value="Genomic_DNA"/>
</dbReference>
<evidence type="ECO:0000256" key="7">
    <source>
        <dbReference type="ARBA" id="ARBA00023010"/>
    </source>
</evidence>
<evidence type="ECO:0000256" key="1">
    <source>
        <dbReference type="ARBA" id="ARBA00004162"/>
    </source>
</evidence>
<dbReference type="GO" id="GO:0043953">
    <property type="term" value="P:protein transport by the Tat complex"/>
    <property type="evidence" value="ECO:0007669"/>
    <property type="project" value="UniProtKB-UniRule"/>
</dbReference>
<feature type="transmembrane region" description="Helical" evidence="9">
    <location>
        <begin position="6"/>
        <end position="22"/>
    </location>
</feature>
<dbReference type="Pfam" id="PF02416">
    <property type="entry name" value="TatA_B_E"/>
    <property type="match status" value="1"/>
</dbReference>
<dbReference type="Proteomes" id="UP000000960">
    <property type="component" value="Chromosome"/>
</dbReference>
<dbReference type="RefSeq" id="WP_012809273.1">
    <property type="nucleotide sequence ID" value="NC_013203.1"/>
</dbReference>
<evidence type="ECO:0000256" key="8">
    <source>
        <dbReference type="ARBA" id="ARBA00023136"/>
    </source>
</evidence>
<organism evidence="11 12">
    <name type="scientific">Lancefieldella parvula (strain ATCC 33793 / DSM 20469 / CCUG 32760 / JCM 10300 / KCTC 3663 / VPI 0546 / 1246)</name>
    <name type="common">Atopobium parvulum</name>
    <dbReference type="NCBI Taxonomy" id="521095"/>
    <lineage>
        <taxon>Bacteria</taxon>
        <taxon>Bacillati</taxon>
        <taxon>Actinomycetota</taxon>
        <taxon>Coriobacteriia</taxon>
        <taxon>Coriobacteriales</taxon>
        <taxon>Atopobiaceae</taxon>
        <taxon>Lancefieldella</taxon>
    </lineage>
</organism>
<dbReference type="HOGENOM" id="CLU_086034_6_0_11"/>
<evidence type="ECO:0000256" key="4">
    <source>
        <dbReference type="ARBA" id="ARBA00022692"/>
    </source>
</evidence>
<evidence type="ECO:0000256" key="2">
    <source>
        <dbReference type="ARBA" id="ARBA00022448"/>
    </source>
</evidence>
<dbReference type="PANTHER" id="PTHR42982">
    <property type="entry name" value="SEC-INDEPENDENT PROTEIN TRANSLOCASE PROTEIN TATA"/>
    <property type="match status" value="1"/>
</dbReference>
<evidence type="ECO:0000256" key="6">
    <source>
        <dbReference type="ARBA" id="ARBA00022989"/>
    </source>
</evidence>
<name>C8W827_LANP1</name>
<evidence type="ECO:0000313" key="11">
    <source>
        <dbReference type="EMBL" id="ACV51617.1"/>
    </source>
</evidence>
<feature type="region of interest" description="Disordered" evidence="10">
    <location>
        <begin position="41"/>
        <end position="70"/>
    </location>
</feature>
<keyword evidence="8 9" id="KW-0472">Membrane</keyword>
<dbReference type="Gene3D" id="1.20.5.3310">
    <property type="match status" value="1"/>
</dbReference>
<keyword evidence="7 9" id="KW-0811">Translocation</keyword>
<evidence type="ECO:0000313" key="12">
    <source>
        <dbReference type="Proteomes" id="UP000000960"/>
    </source>
</evidence>
<dbReference type="eggNOG" id="COG1826">
    <property type="taxonomic scope" value="Bacteria"/>
</dbReference>
<comment type="function">
    <text evidence="9">Part of the twin-arginine translocation (Tat) system that transports large folded proteins containing a characteristic twin-arginine motif in their signal peptide across membranes. TatA could form the protein-conducting channel of the Tat system.</text>
</comment>
<dbReference type="InterPro" id="IPR003369">
    <property type="entry name" value="TatA/B/E"/>
</dbReference>
<dbReference type="KEGG" id="apv:Apar_1189"/>
<protein>
    <recommendedName>
        <fullName evidence="9">Sec-independent protein translocase protein TatA</fullName>
    </recommendedName>
</protein>
<keyword evidence="6 9" id="KW-1133">Transmembrane helix</keyword>
<keyword evidence="5 9" id="KW-0653">Protein transport</keyword>
<evidence type="ECO:0000256" key="5">
    <source>
        <dbReference type="ARBA" id="ARBA00022927"/>
    </source>
</evidence>
<gene>
    <name evidence="9" type="primary">tatA</name>
    <name evidence="11" type="ordered locus">Apar_1189</name>
</gene>
<comment type="similarity">
    <text evidence="9">Belongs to the TatA/E family.</text>
</comment>
<dbReference type="HAMAP" id="MF_00236">
    <property type="entry name" value="TatA_E"/>
    <property type="match status" value="1"/>
</dbReference>
<dbReference type="NCBIfam" id="TIGR01411">
    <property type="entry name" value="tatAE"/>
    <property type="match status" value="1"/>
</dbReference>
<evidence type="ECO:0000256" key="3">
    <source>
        <dbReference type="ARBA" id="ARBA00022475"/>
    </source>
</evidence>
<proteinExistence type="inferred from homology"/>
<dbReference type="GO" id="GO:0008320">
    <property type="term" value="F:protein transmembrane transporter activity"/>
    <property type="evidence" value="ECO:0007669"/>
    <property type="project" value="UniProtKB-UniRule"/>
</dbReference>